<name>A0A6A6WJB2_9PEZI</name>
<evidence type="ECO:0008006" key="4">
    <source>
        <dbReference type="Google" id="ProtNLM"/>
    </source>
</evidence>
<gene>
    <name evidence="2" type="ORF">EJ05DRAFT_522506</name>
</gene>
<dbReference type="GeneID" id="54489839"/>
<dbReference type="Proteomes" id="UP000799437">
    <property type="component" value="Unassembled WGS sequence"/>
</dbReference>
<feature type="compositionally biased region" description="Polar residues" evidence="1">
    <location>
        <begin position="23"/>
        <end position="38"/>
    </location>
</feature>
<feature type="compositionally biased region" description="Basic residues" evidence="1">
    <location>
        <begin position="398"/>
        <end position="407"/>
    </location>
</feature>
<dbReference type="PANTHER" id="PTHR45786:SF74">
    <property type="entry name" value="ATP-DEPENDENT DNA HELICASE"/>
    <property type="match status" value="1"/>
</dbReference>
<evidence type="ECO:0000256" key="1">
    <source>
        <dbReference type="SAM" id="MobiDB-lite"/>
    </source>
</evidence>
<dbReference type="AlphaFoldDB" id="A0A6A6WJB2"/>
<feature type="region of interest" description="Disordered" evidence="1">
    <location>
        <begin position="1"/>
        <end position="40"/>
    </location>
</feature>
<feature type="region of interest" description="Disordered" evidence="1">
    <location>
        <begin position="390"/>
        <end position="426"/>
    </location>
</feature>
<reference evidence="2" key="1">
    <citation type="journal article" date="2020" name="Stud. Mycol.">
        <title>101 Dothideomycetes genomes: a test case for predicting lifestyles and emergence of pathogens.</title>
        <authorList>
            <person name="Haridas S."/>
            <person name="Albert R."/>
            <person name="Binder M."/>
            <person name="Bloem J."/>
            <person name="Labutti K."/>
            <person name="Salamov A."/>
            <person name="Andreopoulos B."/>
            <person name="Baker S."/>
            <person name="Barry K."/>
            <person name="Bills G."/>
            <person name="Bluhm B."/>
            <person name="Cannon C."/>
            <person name="Castanera R."/>
            <person name="Culley D."/>
            <person name="Daum C."/>
            <person name="Ezra D."/>
            <person name="Gonzalez J."/>
            <person name="Henrissat B."/>
            <person name="Kuo A."/>
            <person name="Liang C."/>
            <person name="Lipzen A."/>
            <person name="Lutzoni F."/>
            <person name="Magnuson J."/>
            <person name="Mondo S."/>
            <person name="Nolan M."/>
            <person name="Ohm R."/>
            <person name="Pangilinan J."/>
            <person name="Park H.-J."/>
            <person name="Ramirez L."/>
            <person name="Alfaro M."/>
            <person name="Sun H."/>
            <person name="Tritt A."/>
            <person name="Yoshinaga Y."/>
            <person name="Zwiers L.-H."/>
            <person name="Turgeon B."/>
            <person name="Goodwin S."/>
            <person name="Spatafora J."/>
            <person name="Crous P."/>
            <person name="Grigoriev I."/>
        </authorList>
    </citation>
    <scope>NUCLEOTIDE SEQUENCE</scope>
    <source>
        <strain evidence="2">CBS 121739</strain>
    </source>
</reference>
<dbReference type="EMBL" id="ML996566">
    <property type="protein sequence ID" value="KAF2762240.1"/>
    <property type="molecule type" value="Genomic_DNA"/>
</dbReference>
<dbReference type="OrthoDB" id="4332274at2759"/>
<evidence type="ECO:0000313" key="3">
    <source>
        <dbReference type="Proteomes" id="UP000799437"/>
    </source>
</evidence>
<protein>
    <recommendedName>
        <fullName evidence="4">Helitron helicase-like domain-containing protein</fullName>
    </recommendedName>
</protein>
<keyword evidence="3" id="KW-1185">Reference proteome</keyword>
<accession>A0A6A6WJB2</accession>
<evidence type="ECO:0000313" key="2">
    <source>
        <dbReference type="EMBL" id="KAF2762240.1"/>
    </source>
</evidence>
<proteinExistence type="predicted"/>
<dbReference type="PANTHER" id="PTHR45786">
    <property type="entry name" value="DNA BINDING PROTEIN-LIKE"/>
    <property type="match status" value="1"/>
</dbReference>
<dbReference type="RefSeq" id="XP_033604691.1">
    <property type="nucleotide sequence ID" value="XM_033748785.1"/>
</dbReference>
<sequence>MQESPSRRRIPPIPYQQSRYDQDSSLDALQQTPQSRSQVEYIVRPASPSQQRVLRTLRQRLRRNQESSLDSLQQIPQPQSQVPTTINLGQLPYAPVSPTLSQVTFGIFSAVQVPATRVNGEIRMPCCGNGKVQIPVLPEYPPVLRELLLQTRQTRNSTTVWDYTTEKFRQSIRHYNQSVSFVSAKINIENGALQDALPRNSHQGVYTLVAKGELLHFISNLRPDHDDPKYAQLYIYDNQTEQGRLRRAAFQNLHDDILRRIEEVLYRINPFIQTFRMNAQTLRDQPALGLSIGIIEDHDHDPRRWNTPNCDEIAGLLPVGPQGEPVAEQRDVVLRYIDGTLRQMSDLHATYLPMRFPLLFPHGSLGWNWNYPAHQNPYYPRGAGRREQAIAIPERGRGRGRGQGRGRGRGDRGRGRGSRAIEDEQAPVQNIATRRGSRLGRRGHEQERVSQQMWWNCFLQRRPNSLNPVLHAGRLFHEVVIDAWASIQGNRLAWWQ</sequence>
<feature type="compositionally biased region" description="Basic and acidic residues" evidence="1">
    <location>
        <begin position="408"/>
        <end position="422"/>
    </location>
</feature>
<organism evidence="2 3">
    <name type="scientific">Pseudovirgaria hyperparasitica</name>
    <dbReference type="NCBI Taxonomy" id="470096"/>
    <lineage>
        <taxon>Eukaryota</taxon>
        <taxon>Fungi</taxon>
        <taxon>Dikarya</taxon>
        <taxon>Ascomycota</taxon>
        <taxon>Pezizomycotina</taxon>
        <taxon>Dothideomycetes</taxon>
        <taxon>Dothideomycetes incertae sedis</taxon>
        <taxon>Acrospermales</taxon>
        <taxon>Acrospermaceae</taxon>
        <taxon>Pseudovirgaria</taxon>
    </lineage>
</organism>